<sequence>MAILGASKLLSFATLLGILLLLINSALGAATQPSLEHGRKLLKTYYPYPGGGGWRKAADSGGRGYRKLPYYGGRGYRKPRYYGRGKYTQNP</sequence>
<accession>A0A4D6NQ65</accession>
<organism evidence="3 4">
    <name type="scientific">Vigna unguiculata</name>
    <name type="common">Cowpea</name>
    <dbReference type="NCBI Taxonomy" id="3917"/>
    <lineage>
        <taxon>Eukaryota</taxon>
        <taxon>Viridiplantae</taxon>
        <taxon>Streptophyta</taxon>
        <taxon>Embryophyta</taxon>
        <taxon>Tracheophyta</taxon>
        <taxon>Spermatophyta</taxon>
        <taxon>Magnoliopsida</taxon>
        <taxon>eudicotyledons</taxon>
        <taxon>Gunneridae</taxon>
        <taxon>Pentapetalae</taxon>
        <taxon>rosids</taxon>
        <taxon>fabids</taxon>
        <taxon>Fabales</taxon>
        <taxon>Fabaceae</taxon>
        <taxon>Papilionoideae</taxon>
        <taxon>50 kb inversion clade</taxon>
        <taxon>NPAAA clade</taxon>
        <taxon>indigoferoid/millettioid clade</taxon>
        <taxon>Phaseoleae</taxon>
        <taxon>Vigna</taxon>
    </lineage>
</organism>
<feature type="chain" id="PRO_5020033306" description="Glycine rich protein" evidence="2">
    <location>
        <begin position="29"/>
        <end position="91"/>
    </location>
</feature>
<evidence type="ECO:0008006" key="5">
    <source>
        <dbReference type="Google" id="ProtNLM"/>
    </source>
</evidence>
<feature type="region of interest" description="Disordered" evidence="1">
    <location>
        <begin position="72"/>
        <end position="91"/>
    </location>
</feature>
<keyword evidence="2" id="KW-0732">Signal</keyword>
<dbReference type="Proteomes" id="UP000501690">
    <property type="component" value="Linkage Group LG11"/>
</dbReference>
<keyword evidence="4" id="KW-1185">Reference proteome</keyword>
<name>A0A4D6NQ65_VIGUN</name>
<dbReference type="Gramene" id="Vigun09g142100.1.v1.2">
    <property type="protein sequence ID" value="Vigun09g142100.1.v1.2"/>
    <property type="gene ID" value="Vigun09g142100.v1.2"/>
</dbReference>
<dbReference type="EMBL" id="CP039355">
    <property type="protein sequence ID" value="QCE15498.1"/>
    <property type="molecule type" value="Genomic_DNA"/>
</dbReference>
<proteinExistence type="predicted"/>
<evidence type="ECO:0000256" key="1">
    <source>
        <dbReference type="SAM" id="MobiDB-lite"/>
    </source>
</evidence>
<feature type="signal peptide" evidence="2">
    <location>
        <begin position="1"/>
        <end position="28"/>
    </location>
</feature>
<evidence type="ECO:0000313" key="4">
    <source>
        <dbReference type="Proteomes" id="UP000501690"/>
    </source>
</evidence>
<evidence type="ECO:0000256" key="2">
    <source>
        <dbReference type="SAM" id="SignalP"/>
    </source>
</evidence>
<gene>
    <name evidence="3" type="ORF">DEO72_LG11g2509</name>
</gene>
<evidence type="ECO:0000313" key="3">
    <source>
        <dbReference type="EMBL" id="QCE15498.1"/>
    </source>
</evidence>
<dbReference type="AlphaFoldDB" id="A0A4D6NQ65"/>
<protein>
    <recommendedName>
        <fullName evidence="5">Glycine rich protein</fullName>
    </recommendedName>
</protein>
<reference evidence="3 4" key="1">
    <citation type="submission" date="2019-04" db="EMBL/GenBank/DDBJ databases">
        <title>An improved genome assembly and genetic linkage map for asparagus bean, Vigna unguiculata ssp. sesquipedialis.</title>
        <authorList>
            <person name="Xia Q."/>
            <person name="Zhang R."/>
            <person name="Dong Y."/>
        </authorList>
    </citation>
    <scope>NUCLEOTIDE SEQUENCE [LARGE SCALE GENOMIC DNA]</scope>
    <source>
        <tissue evidence="3">Leaf</tissue>
    </source>
</reference>